<feature type="compositionally biased region" description="Pro residues" evidence="1">
    <location>
        <begin position="137"/>
        <end position="153"/>
    </location>
</feature>
<dbReference type="AlphaFoldDB" id="A0A8H7A3N0"/>
<protein>
    <submittedName>
        <fullName evidence="2">Uncharacterized protein</fullName>
    </submittedName>
</protein>
<organism evidence="2 3">
    <name type="scientific">Pleurotus ostreatus</name>
    <name type="common">Oyster mushroom</name>
    <name type="synonym">White-rot fungus</name>
    <dbReference type="NCBI Taxonomy" id="5322"/>
    <lineage>
        <taxon>Eukaryota</taxon>
        <taxon>Fungi</taxon>
        <taxon>Dikarya</taxon>
        <taxon>Basidiomycota</taxon>
        <taxon>Agaricomycotina</taxon>
        <taxon>Agaricomycetes</taxon>
        <taxon>Agaricomycetidae</taxon>
        <taxon>Agaricales</taxon>
        <taxon>Pleurotineae</taxon>
        <taxon>Pleurotaceae</taxon>
        <taxon>Pleurotus</taxon>
    </lineage>
</organism>
<dbReference type="EMBL" id="JACETU010000003">
    <property type="protein sequence ID" value="KAF7433382.1"/>
    <property type="molecule type" value="Genomic_DNA"/>
</dbReference>
<sequence length="532" mass="56579">MIQIFLITLLAALLVLYTFFPNTWRSLMARDIEAYPYARRADHRLALVATSQSSFLFSLTNSNISAALNTGNPFRPSGPPVCMAKLIMQRHKINQSISRNNNKSKRSSPRLIPIPKLPAIHVPPPPTPIPTAIKSTRPPPPPPAPVLIPPPVHEPSHSHSIPAPLTLPLLSSHIPTASSSPPSSSSSLPLEPSPLHPPHPHPSIHPDSLRHPSTLTLTNTDMNVYPPATAPDITPTPNNDAKHTPILPTPNLPSPSPTPTRTSINSLPPLLLPLAGLDSKTQFDRGLDAPRSFAHPVHGRGSGGVSGVAKADVGDREDGGGREAAHVRSGPALHAQTRDSAHEYPRARGQPNAQVHDCDCDCDDKYEYANEEDLRLRLRGNGSGRGLGERDAWFTPSLASVSLSLPFRPASPLTPNTSPLNNNTNNNTTHPLNVNTNTHTNANTAPATVDVDVRIKFTFKGCDTPFVFPLPLALYPAGGGISGVGGVGGISGIGGVSGRRGTMMMKGSPRMKGGMARSRSRGRGALGGTQHH</sequence>
<feature type="compositionally biased region" description="Basic and acidic residues" evidence="1">
    <location>
        <begin position="336"/>
        <end position="346"/>
    </location>
</feature>
<dbReference type="RefSeq" id="XP_036633409.1">
    <property type="nucleotide sequence ID" value="XM_036774907.1"/>
</dbReference>
<proteinExistence type="predicted"/>
<feature type="compositionally biased region" description="Polar residues" evidence="1">
    <location>
        <begin position="211"/>
        <end position="222"/>
    </location>
</feature>
<dbReference type="OrthoDB" id="3204347at2759"/>
<evidence type="ECO:0000256" key="1">
    <source>
        <dbReference type="SAM" id="MobiDB-lite"/>
    </source>
</evidence>
<keyword evidence="3" id="KW-1185">Reference proteome</keyword>
<feature type="region of interest" description="Disordered" evidence="1">
    <location>
        <begin position="95"/>
        <end position="261"/>
    </location>
</feature>
<evidence type="ECO:0000313" key="2">
    <source>
        <dbReference type="EMBL" id="KAF7433382.1"/>
    </source>
</evidence>
<reference evidence="2" key="1">
    <citation type="submission" date="2019-07" db="EMBL/GenBank/DDBJ databases">
        <authorList>
            <person name="Palmer J.M."/>
        </authorList>
    </citation>
    <scope>NUCLEOTIDE SEQUENCE</scope>
    <source>
        <strain evidence="2">PC9</strain>
    </source>
</reference>
<feature type="region of interest" description="Disordered" evidence="1">
    <location>
        <begin position="414"/>
        <end position="443"/>
    </location>
</feature>
<comment type="caution">
    <text evidence="2">The sequence shown here is derived from an EMBL/GenBank/DDBJ whole genome shotgun (WGS) entry which is preliminary data.</text>
</comment>
<dbReference type="GeneID" id="59375150"/>
<feature type="compositionally biased region" description="Low complexity" evidence="1">
    <location>
        <begin position="226"/>
        <end position="239"/>
    </location>
</feature>
<dbReference type="Proteomes" id="UP000623687">
    <property type="component" value="Unassembled WGS sequence"/>
</dbReference>
<gene>
    <name evidence="2" type="ORF">PC9H_005332</name>
</gene>
<evidence type="ECO:0000313" key="3">
    <source>
        <dbReference type="Proteomes" id="UP000623687"/>
    </source>
</evidence>
<feature type="compositionally biased region" description="Basic and acidic residues" evidence="1">
    <location>
        <begin position="312"/>
        <end position="326"/>
    </location>
</feature>
<feature type="region of interest" description="Disordered" evidence="1">
    <location>
        <begin position="508"/>
        <end position="532"/>
    </location>
</feature>
<name>A0A8H7A3N0_PLEOS</name>
<dbReference type="VEuPathDB" id="FungiDB:PC9H_005332"/>
<feature type="compositionally biased region" description="Pro residues" evidence="1">
    <location>
        <begin position="247"/>
        <end position="258"/>
    </location>
</feature>
<feature type="compositionally biased region" description="Pro residues" evidence="1">
    <location>
        <begin position="191"/>
        <end position="203"/>
    </location>
</feature>
<feature type="region of interest" description="Disordered" evidence="1">
    <location>
        <begin position="294"/>
        <end position="355"/>
    </location>
</feature>
<accession>A0A8H7A3N0</accession>
<feature type="compositionally biased region" description="Low complexity" evidence="1">
    <location>
        <begin position="169"/>
        <end position="190"/>
    </location>
</feature>